<dbReference type="PANTHER" id="PTHR23294">
    <property type="entry name" value="ET TRANSLATION PRODUCT-RELATED"/>
    <property type="match status" value="1"/>
</dbReference>
<dbReference type="GO" id="GO:0022857">
    <property type="term" value="F:transmembrane transporter activity"/>
    <property type="evidence" value="ECO:0007669"/>
    <property type="project" value="InterPro"/>
</dbReference>
<dbReference type="AlphaFoldDB" id="A0A9P3HEQ7"/>
<evidence type="ECO:0008006" key="9">
    <source>
        <dbReference type="Google" id="ProtNLM"/>
    </source>
</evidence>
<feature type="compositionally biased region" description="Polar residues" evidence="5">
    <location>
        <begin position="707"/>
        <end position="718"/>
    </location>
</feature>
<dbReference type="Pfam" id="PF07690">
    <property type="entry name" value="MFS_1"/>
    <property type="match status" value="1"/>
</dbReference>
<keyword evidence="8" id="KW-1185">Reference proteome</keyword>
<comment type="subcellular location">
    <subcellularLocation>
        <location evidence="1">Membrane</location>
        <topology evidence="1">Multi-pass membrane protein</topology>
    </subcellularLocation>
</comment>
<feature type="region of interest" description="Disordered" evidence="5">
    <location>
        <begin position="460"/>
        <end position="502"/>
    </location>
</feature>
<feature type="transmembrane region" description="Helical" evidence="6">
    <location>
        <begin position="398"/>
        <end position="419"/>
    </location>
</feature>
<name>A0A9P3HEQ7_9FUNG</name>
<feature type="transmembrane region" description="Helical" evidence="6">
    <location>
        <begin position="289"/>
        <end position="311"/>
    </location>
</feature>
<evidence type="ECO:0000256" key="2">
    <source>
        <dbReference type="ARBA" id="ARBA00022692"/>
    </source>
</evidence>
<feature type="compositionally biased region" description="Polar residues" evidence="5">
    <location>
        <begin position="571"/>
        <end position="590"/>
    </location>
</feature>
<evidence type="ECO:0000256" key="4">
    <source>
        <dbReference type="ARBA" id="ARBA00023136"/>
    </source>
</evidence>
<feature type="compositionally biased region" description="Low complexity" evidence="5">
    <location>
        <begin position="592"/>
        <end position="606"/>
    </location>
</feature>
<keyword evidence="2 6" id="KW-0812">Transmembrane</keyword>
<accession>A0A9P3HEQ7</accession>
<dbReference type="OrthoDB" id="196103at2759"/>
<dbReference type="InterPro" id="IPR036259">
    <property type="entry name" value="MFS_trans_sf"/>
</dbReference>
<evidence type="ECO:0000313" key="7">
    <source>
        <dbReference type="EMBL" id="GJJ75252.1"/>
    </source>
</evidence>
<dbReference type="InterPro" id="IPR051617">
    <property type="entry name" value="UNC-93-like_regulator"/>
</dbReference>
<dbReference type="EMBL" id="BQFW01000010">
    <property type="protein sequence ID" value="GJJ75252.1"/>
    <property type="molecule type" value="Genomic_DNA"/>
</dbReference>
<comment type="caution">
    <text evidence="7">The sequence shown here is derived from an EMBL/GenBank/DDBJ whole genome shotgun (WGS) entry which is preliminary data.</text>
</comment>
<feature type="compositionally biased region" description="Low complexity" evidence="5">
    <location>
        <begin position="727"/>
        <end position="743"/>
    </location>
</feature>
<feature type="transmembrane region" description="Helical" evidence="6">
    <location>
        <begin position="70"/>
        <end position="88"/>
    </location>
</feature>
<evidence type="ECO:0000256" key="1">
    <source>
        <dbReference type="ARBA" id="ARBA00004141"/>
    </source>
</evidence>
<dbReference type="Gene3D" id="1.20.1250.20">
    <property type="entry name" value="MFS general substrate transporter like domains"/>
    <property type="match status" value="2"/>
</dbReference>
<protein>
    <recommendedName>
        <fullName evidence="9">UNC93-like protein</fullName>
    </recommendedName>
</protein>
<feature type="transmembrane region" description="Helical" evidence="6">
    <location>
        <begin position="339"/>
        <end position="360"/>
    </location>
</feature>
<evidence type="ECO:0000256" key="5">
    <source>
        <dbReference type="SAM" id="MobiDB-lite"/>
    </source>
</evidence>
<dbReference type="SUPFAM" id="SSF103473">
    <property type="entry name" value="MFS general substrate transporter"/>
    <property type="match status" value="1"/>
</dbReference>
<dbReference type="GO" id="GO:0016020">
    <property type="term" value="C:membrane"/>
    <property type="evidence" value="ECO:0007669"/>
    <property type="project" value="UniProtKB-SubCell"/>
</dbReference>
<gene>
    <name evidence="7" type="ORF">EMPS_07610</name>
</gene>
<organism evidence="7 8">
    <name type="scientific">Entomortierella parvispora</name>
    <dbReference type="NCBI Taxonomy" id="205924"/>
    <lineage>
        <taxon>Eukaryota</taxon>
        <taxon>Fungi</taxon>
        <taxon>Fungi incertae sedis</taxon>
        <taxon>Mucoromycota</taxon>
        <taxon>Mortierellomycotina</taxon>
        <taxon>Mortierellomycetes</taxon>
        <taxon>Mortierellales</taxon>
        <taxon>Mortierellaceae</taxon>
        <taxon>Entomortierella</taxon>
    </lineage>
</organism>
<reference evidence="7" key="1">
    <citation type="submission" date="2021-11" db="EMBL/GenBank/DDBJ databases">
        <authorList>
            <person name="Herlambang A."/>
            <person name="Guo Y."/>
            <person name="Takashima Y."/>
            <person name="Nishizawa T."/>
        </authorList>
    </citation>
    <scope>NUCLEOTIDE SEQUENCE</scope>
    <source>
        <strain evidence="7">E1425</strain>
    </source>
</reference>
<dbReference type="InterPro" id="IPR011701">
    <property type="entry name" value="MFS"/>
</dbReference>
<feature type="transmembrane region" description="Helical" evidence="6">
    <location>
        <begin position="42"/>
        <end position="58"/>
    </location>
</feature>
<feature type="transmembrane region" description="Helical" evidence="6">
    <location>
        <begin position="169"/>
        <end position="187"/>
    </location>
</feature>
<evidence type="ECO:0000256" key="6">
    <source>
        <dbReference type="SAM" id="Phobius"/>
    </source>
</evidence>
<feature type="region of interest" description="Disordered" evidence="5">
    <location>
        <begin position="537"/>
        <end position="608"/>
    </location>
</feature>
<proteinExistence type="predicted"/>
<evidence type="ECO:0000256" key="3">
    <source>
        <dbReference type="ARBA" id="ARBA00022989"/>
    </source>
</evidence>
<feature type="transmembrane region" description="Helical" evidence="6">
    <location>
        <begin position="100"/>
        <end position="119"/>
    </location>
</feature>
<keyword evidence="4 6" id="KW-0472">Membrane</keyword>
<feature type="compositionally biased region" description="Low complexity" evidence="5">
    <location>
        <begin position="769"/>
        <end position="783"/>
    </location>
</feature>
<feature type="transmembrane region" description="Helical" evidence="6">
    <location>
        <begin position="131"/>
        <end position="149"/>
    </location>
</feature>
<reference evidence="7" key="2">
    <citation type="journal article" date="2022" name="Microbiol. Resour. Announc.">
        <title>Whole-Genome Sequence of Entomortierella parvispora E1425, a Mucoromycotan Fungus Associated with Burkholderiaceae-Related Endosymbiotic Bacteria.</title>
        <authorList>
            <person name="Herlambang A."/>
            <person name="Guo Y."/>
            <person name="Takashima Y."/>
            <person name="Narisawa K."/>
            <person name="Ohta H."/>
            <person name="Nishizawa T."/>
        </authorList>
    </citation>
    <scope>NUCLEOTIDE SEQUENCE</scope>
    <source>
        <strain evidence="7">E1425</strain>
    </source>
</reference>
<feature type="compositionally biased region" description="Polar residues" evidence="5">
    <location>
        <begin position="744"/>
        <end position="753"/>
    </location>
</feature>
<dbReference type="Proteomes" id="UP000827284">
    <property type="component" value="Unassembled WGS sequence"/>
</dbReference>
<sequence>MVSIAMRQIILIGVICFGTIGMFNAMSSIGNAGKHSPTSQNLAVTSSSIAYIVGFLLAGGAHNVVGPRPCVAFGGLTFVLYAGSMLLAKDNDHSPYPPLAGILLGLGAGCIWVTQGAMMMSYPTEDNKGKYIACFWAIFNLGAVLGSILPLVMNNAPGMDKDDVSPSTYVVYMIIMGLATLLAFFLARPSSIVRDNGEPIVIAKFAGLKAEGVAVLSVFCDWRMLLLIPAFFFSNFSYTYQFNDFNGVHFNIRTRSLNSILFWVAQIIGALVIGSLLDRIPLRRQRRALLGLMFIACLFMATWVGALMMQIQHKWERKTVPNDSDLIDYEHGDSYSGPLAIYAMFGFCDAAFAVYCYWLMGALSNKHDELSRYAGFFKSIQSLGSAVAAPLDLAQTPLLAYLITNWILCALSIAAMFLVCRTVTDTTLEEEEEEDEYYDDEYYDGTTADSYSIRSNVLDGDDEEEASQGEPELEQGQRAEQQRRSDSNRSRTLGRDSSTLCATSERSKSGCWRSSNGNLDSEDGLSEQHLTNHDSYMSSATAVSSQSQSQSKRRSSSILSASSAAGRAATTCPSPTFQPAHQQVRRSTNGRLARAQPSPQLQAQAQVPMQEIQRDASLAYYYYDYDQASTPTLSTSQLVQRQQEEQLRAMMSSSPSIVGPTLPSIVFSTDLPVSSSPGSSSNNPYIYSSWSTSPPTESDPVAPVTVDGSSASVPSNEYLQPYPLFATTTPQAQSSTTSVQQTSIGGASQASSTRYEEDQDMDDSIDTCSLSSMSSGRESMPDMADMDADPGRPATRTRSGSRPRP</sequence>
<feature type="transmembrane region" description="Helical" evidence="6">
    <location>
        <begin position="260"/>
        <end position="277"/>
    </location>
</feature>
<keyword evidence="3 6" id="KW-1133">Transmembrane helix</keyword>
<dbReference type="PANTHER" id="PTHR23294:SF59">
    <property type="entry name" value="UNC93-LIKE PROTEIN C922.05C"/>
    <property type="match status" value="1"/>
</dbReference>
<feature type="compositionally biased region" description="Acidic residues" evidence="5">
    <location>
        <begin position="460"/>
        <end position="473"/>
    </location>
</feature>
<feature type="compositionally biased region" description="Basic and acidic residues" evidence="5">
    <location>
        <begin position="475"/>
        <end position="489"/>
    </location>
</feature>
<feature type="compositionally biased region" description="Low complexity" evidence="5">
    <location>
        <begin position="537"/>
        <end position="569"/>
    </location>
</feature>
<evidence type="ECO:0000313" key="8">
    <source>
        <dbReference type="Proteomes" id="UP000827284"/>
    </source>
</evidence>
<feature type="region of interest" description="Disordered" evidence="5">
    <location>
        <begin position="691"/>
        <end position="805"/>
    </location>
</feature>